<dbReference type="Proteomes" id="UP000308197">
    <property type="component" value="Unassembled WGS sequence"/>
</dbReference>
<dbReference type="InParanoid" id="A0A5C3NVH1"/>
<reference evidence="1 2" key="1">
    <citation type="journal article" date="2019" name="Nat. Ecol. Evol.">
        <title>Megaphylogeny resolves global patterns of mushroom evolution.</title>
        <authorList>
            <person name="Varga T."/>
            <person name="Krizsan K."/>
            <person name="Foldi C."/>
            <person name="Dima B."/>
            <person name="Sanchez-Garcia M."/>
            <person name="Sanchez-Ramirez S."/>
            <person name="Szollosi G.J."/>
            <person name="Szarkandi J.G."/>
            <person name="Papp V."/>
            <person name="Albert L."/>
            <person name="Andreopoulos W."/>
            <person name="Angelini C."/>
            <person name="Antonin V."/>
            <person name="Barry K.W."/>
            <person name="Bougher N.L."/>
            <person name="Buchanan P."/>
            <person name="Buyck B."/>
            <person name="Bense V."/>
            <person name="Catcheside P."/>
            <person name="Chovatia M."/>
            <person name="Cooper J."/>
            <person name="Damon W."/>
            <person name="Desjardin D."/>
            <person name="Finy P."/>
            <person name="Geml J."/>
            <person name="Haridas S."/>
            <person name="Hughes K."/>
            <person name="Justo A."/>
            <person name="Karasinski D."/>
            <person name="Kautmanova I."/>
            <person name="Kiss B."/>
            <person name="Kocsube S."/>
            <person name="Kotiranta H."/>
            <person name="LaButti K.M."/>
            <person name="Lechner B.E."/>
            <person name="Liimatainen K."/>
            <person name="Lipzen A."/>
            <person name="Lukacs Z."/>
            <person name="Mihaltcheva S."/>
            <person name="Morgado L.N."/>
            <person name="Niskanen T."/>
            <person name="Noordeloos M.E."/>
            <person name="Ohm R.A."/>
            <person name="Ortiz-Santana B."/>
            <person name="Ovrebo C."/>
            <person name="Racz N."/>
            <person name="Riley R."/>
            <person name="Savchenko A."/>
            <person name="Shiryaev A."/>
            <person name="Soop K."/>
            <person name="Spirin V."/>
            <person name="Szebenyi C."/>
            <person name="Tomsovsky M."/>
            <person name="Tulloss R.E."/>
            <person name="Uehling J."/>
            <person name="Grigoriev I.V."/>
            <person name="Vagvolgyi C."/>
            <person name="Papp T."/>
            <person name="Martin F.M."/>
            <person name="Miettinen O."/>
            <person name="Hibbett D.S."/>
            <person name="Nagy L.G."/>
        </authorList>
    </citation>
    <scope>NUCLEOTIDE SEQUENCE [LARGE SCALE GENOMIC DNA]</scope>
    <source>
        <strain evidence="1 2">HHB13444</strain>
    </source>
</reference>
<name>A0A5C3NVH1_9APHY</name>
<keyword evidence="2" id="KW-1185">Reference proteome</keyword>
<accession>A0A5C3NVH1</accession>
<organism evidence="1 2">
    <name type="scientific">Polyporus arcularius HHB13444</name>
    <dbReference type="NCBI Taxonomy" id="1314778"/>
    <lineage>
        <taxon>Eukaryota</taxon>
        <taxon>Fungi</taxon>
        <taxon>Dikarya</taxon>
        <taxon>Basidiomycota</taxon>
        <taxon>Agaricomycotina</taxon>
        <taxon>Agaricomycetes</taxon>
        <taxon>Polyporales</taxon>
        <taxon>Polyporaceae</taxon>
        <taxon>Polyporus</taxon>
    </lineage>
</organism>
<evidence type="ECO:0000313" key="2">
    <source>
        <dbReference type="Proteomes" id="UP000308197"/>
    </source>
</evidence>
<dbReference type="EMBL" id="ML211664">
    <property type="protein sequence ID" value="TFK81042.1"/>
    <property type="molecule type" value="Genomic_DNA"/>
</dbReference>
<gene>
    <name evidence="1" type="ORF">K466DRAFT_604827</name>
</gene>
<proteinExistence type="predicted"/>
<evidence type="ECO:0000313" key="1">
    <source>
        <dbReference type="EMBL" id="TFK81042.1"/>
    </source>
</evidence>
<sequence>MQSPTWNVVFSASDASSHAWGRGSADDFLVLKASVHVLVNSDGAVYMAIVNQDDAGGDLLVFDFGRFWFVSTIRRSYDNALTLRTGRSALVVVLANGHDMDRFDRACDQVLPVHVAGRLQPTLAQLGELGIIPLPTLVGDFLHDDPVVQDPLASRVQAPQEELVVDGQERQSMYEDATDFVDVSDAMDEVGI</sequence>
<dbReference type="AlphaFoldDB" id="A0A5C3NVH1"/>
<protein>
    <submittedName>
        <fullName evidence="1">Uncharacterized protein</fullName>
    </submittedName>
</protein>